<evidence type="ECO:0000256" key="2">
    <source>
        <dbReference type="ARBA" id="ARBA00023163"/>
    </source>
</evidence>
<evidence type="ECO:0000256" key="1">
    <source>
        <dbReference type="ARBA" id="ARBA00023015"/>
    </source>
</evidence>
<dbReference type="PANTHER" id="PTHR45747">
    <property type="entry name" value="HISTONE-LYSINE N-METHYLTRANSFERASE E(Z)"/>
    <property type="match status" value="1"/>
</dbReference>
<feature type="domain" description="SET" evidence="4">
    <location>
        <begin position="221"/>
        <end position="337"/>
    </location>
</feature>
<keyword evidence="6" id="KW-1185">Reference proteome</keyword>
<protein>
    <submittedName>
        <fullName evidence="5">SET domain-containing protein</fullName>
    </submittedName>
</protein>
<dbReference type="InterPro" id="IPR046341">
    <property type="entry name" value="SET_dom_sf"/>
</dbReference>
<reference evidence="5" key="1">
    <citation type="journal article" date="2020" name="Stud. Mycol.">
        <title>101 Dothideomycetes genomes: a test case for predicting lifestyles and emergence of pathogens.</title>
        <authorList>
            <person name="Haridas S."/>
            <person name="Albert R."/>
            <person name="Binder M."/>
            <person name="Bloem J."/>
            <person name="Labutti K."/>
            <person name="Salamov A."/>
            <person name="Andreopoulos B."/>
            <person name="Baker S."/>
            <person name="Barry K."/>
            <person name="Bills G."/>
            <person name="Bluhm B."/>
            <person name="Cannon C."/>
            <person name="Castanera R."/>
            <person name="Culley D."/>
            <person name="Daum C."/>
            <person name="Ezra D."/>
            <person name="Gonzalez J."/>
            <person name="Henrissat B."/>
            <person name="Kuo A."/>
            <person name="Liang C."/>
            <person name="Lipzen A."/>
            <person name="Lutzoni F."/>
            <person name="Magnuson J."/>
            <person name="Mondo S."/>
            <person name="Nolan M."/>
            <person name="Ohm R."/>
            <person name="Pangilinan J."/>
            <person name="Park H.-J."/>
            <person name="Ramirez L."/>
            <person name="Alfaro M."/>
            <person name="Sun H."/>
            <person name="Tritt A."/>
            <person name="Yoshinaga Y."/>
            <person name="Zwiers L.-H."/>
            <person name="Turgeon B."/>
            <person name="Goodwin S."/>
            <person name="Spatafora J."/>
            <person name="Crous P."/>
            <person name="Grigoriev I."/>
        </authorList>
    </citation>
    <scope>NUCLEOTIDE SEQUENCE</scope>
    <source>
        <strain evidence="5">CBS 207.26</strain>
    </source>
</reference>
<dbReference type="Proteomes" id="UP000800200">
    <property type="component" value="Unassembled WGS sequence"/>
</dbReference>
<gene>
    <name evidence="5" type="ORF">K469DRAFT_689295</name>
</gene>
<dbReference type="GO" id="GO:0003682">
    <property type="term" value="F:chromatin binding"/>
    <property type="evidence" value="ECO:0007669"/>
    <property type="project" value="TreeGrafter"/>
</dbReference>
<evidence type="ECO:0000313" key="6">
    <source>
        <dbReference type="Proteomes" id="UP000800200"/>
    </source>
</evidence>
<dbReference type="InterPro" id="IPR040968">
    <property type="entry name" value="EZH2_MCSS_fung"/>
</dbReference>
<evidence type="ECO:0000259" key="4">
    <source>
        <dbReference type="SMART" id="SM00317"/>
    </source>
</evidence>
<dbReference type="GO" id="GO:0046976">
    <property type="term" value="F:histone H3K27 methyltransferase activity"/>
    <property type="evidence" value="ECO:0007669"/>
    <property type="project" value="TreeGrafter"/>
</dbReference>
<organism evidence="5 6">
    <name type="scientific">Zopfia rhizophila CBS 207.26</name>
    <dbReference type="NCBI Taxonomy" id="1314779"/>
    <lineage>
        <taxon>Eukaryota</taxon>
        <taxon>Fungi</taxon>
        <taxon>Dikarya</taxon>
        <taxon>Ascomycota</taxon>
        <taxon>Pezizomycotina</taxon>
        <taxon>Dothideomycetes</taxon>
        <taxon>Dothideomycetes incertae sedis</taxon>
        <taxon>Zopfiaceae</taxon>
        <taxon>Zopfia</taxon>
    </lineage>
</organism>
<dbReference type="Pfam" id="PF18600">
    <property type="entry name" value="Ezh2_MCSS_fung"/>
    <property type="match status" value="1"/>
</dbReference>
<dbReference type="PANTHER" id="PTHR45747:SF4">
    <property type="entry name" value="HISTONE-LYSINE N-METHYLTRANSFERASE E(Z)"/>
    <property type="match status" value="1"/>
</dbReference>
<dbReference type="OrthoDB" id="6141102at2759"/>
<dbReference type="EMBL" id="ML994612">
    <property type="protein sequence ID" value="KAF2194275.1"/>
    <property type="molecule type" value="Genomic_DNA"/>
</dbReference>
<dbReference type="SMART" id="SM00317">
    <property type="entry name" value="SET"/>
    <property type="match status" value="1"/>
</dbReference>
<accession>A0A6A6ESW6</accession>
<proteinExistence type="predicted"/>
<name>A0A6A6ESW6_9PEZI</name>
<keyword evidence="2" id="KW-0804">Transcription</keyword>
<feature type="compositionally biased region" description="Basic and acidic residues" evidence="3">
    <location>
        <begin position="329"/>
        <end position="343"/>
    </location>
</feature>
<evidence type="ECO:0000256" key="3">
    <source>
        <dbReference type="SAM" id="MobiDB-lite"/>
    </source>
</evidence>
<dbReference type="GO" id="GO:0005634">
    <property type="term" value="C:nucleus"/>
    <property type="evidence" value="ECO:0007669"/>
    <property type="project" value="TreeGrafter"/>
</dbReference>
<dbReference type="InterPro" id="IPR045318">
    <property type="entry name" value="EZH1/2-like"/>
</dbReference>
<feature type="compositionally biased region" description="Acidic residues" evidence="3">
    <location>
        <begin position="401"/>
        <end position="416"/>
    </location>
</feature>
<keyword evidence="1" id="KW-0805">Transcription regulation</keyword>
<dbReference type="AlphaFoldDB" id="A0A6A6ESW6"/>
<evidence type="ECO:0000313" key="5">
    <source>
        <dbReference type="EMBL" id="KAF2194275.1"/>
    </source>
</evidence>
<dbReference type="Gene3D" id="2.170.270.10">
    <property type="entry name" value="SET domain"/>
    <property type="match status" value="1"/>
</dbReference>
<dbReference type="InterPro" id="IPR001214">
    <property type="entry name" value="SET_dom"/>
</dbReference>
<dbReference type="Pfam" id="PF00856">
    <property type="entry name" value="SET"/>
    <property type="match status" value="1"/>
</dbReference>
<dbReference type="SUPFAM" id="SSF82199">
    <property type="entry name" value="SET domain"/>
    <property type="match status" value="1"/>
</dbReference>
<dbReference type="GO" id="GO:0031507">
    <property type="term" value="P:heterochromatin formation"/>
    <property type="evidence" value="ECO:0007669"/>
    <property type="project" value="TreeGrafter"/>
</dbReference>
<sequence length="466" mass="51603">MDKDTPSQVKPVEERSTVESFLETYALLGCLICCSHSCERGEYGVDNERRHFSVEVVRGLGPLLRKKVTDAAKAKGGRWFPGTRARAWSETEILLLESFLATLSDTNIPVQCATAVATGRPCWDVNRHLDKLDITHPVASPPPAFKVKPVPCCACHSQGKACLSKQKDGQPCICVQLNRECEPTLCGSCGALERVNPRNADNDQLYMTGCQNCALQRGKAKSLVLGKSTIENCGYGLFAAEDIAQDEFVIEYVGELFSEDEDVRREARRGDVFNEEANASYLFTLLEQEGIWVDAAIYGNLSRYINHQDDGDRRGLGCNIISQDSLRLWKGEEPKSNKDDSNKPKRPRGRPPKNRDGKPKNKTFGSKPTLDDDEDNVPEGDPFPNSTPKARKHKRVVANDGSDDEEYRPDTADSDAESAPFNTAGKFPSWRQGVANDSMLRILRTNQRAMAFSATSSKSRGVPVPR</sequence>
<feature type="region of interest" description="Disordered" evidence="3">
    <location>
        <begin position="329"/>
        <end position="430"/>
    </location>
</feature>